<evidence type="ECO:0000256" key="1">
    <source>
        <dbReference type="SAM" id="Coils"/>
    </source>
</evidence>
<protein>
    <recommendedName>
        <fullName evidence="4">Flagellar FliJ protein</fullName>
    </recommendedName>
</protein>
<keyword evidence="1" id="KW-0175">Coiled coil</keyword>
<dbReference type="EMBL" id="CP000473">
    <property type="protein sequence ID" value="ABJ81356.1"/>
    <property type="molecule type" value="Genomic_DNA"/>
</dbReference>
<feature type="region of interest" description="Disordered" evidence="2">
    <location>
        <begin position="139"/>
        <end position="162"/>
    </location>
</feature>
<feature type="coiled-coil region" evidence="1">
    <location>
        <begin position="86"/>
        <end position="113"/>
    </location>
</feature>
<feature type="coiled-coil region" evidence="1">
    <location>
        <begin position="19"/>
        <end position="46"/>
    </location>
</feature>
<dbReference type="KEGG" id="sus:Acid_0344"/>
<accession>Q02C60</accession>
<dbReference type="InterPro" id="IPR053716">
    <property type="entry name" value="Flag_assembly_chemotaxis_eff"/>
</dbReference>
<gene>
    <name evidence="3" type="ordered locus">Acid_0344</name>
</gene>
<sequence length="162" mass="18929">MKTFHFPLEKALEWRRIELELEEARYKQQSAELTALDRRRAEIEASGIRAEIQVREWTPVAAGDLSALGSFRVRVKNDEAELAGRRAECQRKLADQQKQMLEARRRCRLLERLKGRRLADWKHTRDSELEQIAAESYLSRWQQSSQTRSAHAANRDREGAIS</sequence>
<dbReference type="Gene3D" id="1.10.287.1700">
    <property type="match status" value="1"/>
</dbReference>
<evidence type="ECO:0008006" key="4">
    <source>
        <dbReference type="Google" id="ProtNLM"/>
    </source>
</evidence>
<organism evidence="3">
    <name type="scientific">Solibacter usitatus (strain Ellin6076)</name>
    <dbReference type="NCBI Taxonomy" id="234267"/>
    <lineage>
        <taxon>Bacteria</taxon>
        <taxon>Pseudomonadati</taxon>
        <taxon>Acidobacteriota</taxon>
        <taxon>Terriglobia</taxon>
        <taxon>Bryobacterales</taxon>
        <taxon>Solibacteraceae</taxon>
        <taxon>Candidatus Solibacter</taxon>
    </lineage>
</organism>
<dbReference type="OrthoDB" id="9918161at2"/>
<feature type="compositionally biased region" description="Polar residues" evidence="2">
    <location>
        <begin position="139"/>
        <end position="149"/>
    </location>
</feature>
<proteinExistence type="predicted"/>
<dbReference type="InParanoid" id="Q02C60"/>
<name>Q02C60_SOLUE</name>
<evidence type="ECO:0000256" key="2">
    <source>
        <dbReference type="SAM" id="MobiDB-lite"/>
    </source>
</evidence>
<dbReference type="AlphaFoldDB" id="Q02C60"/>
<reference evidence="3" key="1">
    <citation type="submission" date="2006-10" db="EMBL/GenBank/DDBJ databases">
        <title>Complete sequence of Solibacter usitatus Ellin6076.</title>
        <authorList>
            <consortium name="US DOE Joint Genome Institute"/>
            <person name="Copeland A."/>
            <person name="Lucas S."/>
            <person name="Lapidus A."/>
            <person name="Barry K."/>
            <person name="Detter J.C."/>
            <person name="Glavina del Rio T."/>
            <person name="Hammon N."/>
            <person name="Israni S."/>
            <person name="Dalin E."/>
            <person name="Tice H."/>
            <person name="Pitluck S."/>
            <person name="Thompson L.S."/>
            <person name="Brettin T."/>
            <person name="Bruce D."/>
            <person name="Han C."/>
            <person name="Tapia R."/>
            <person name="Gilna P."/>
            <person name="Schmutz J."/>
            <person name="Larimer F."/>
            <person name="Land M."/>
            <person name="Hauser L."/>
            <person name="Kyrpides N."/>
            <person name="Mikhailova N."/>
            <person name="Janssen P.H."/>
            <person name="Kuske C.R."/>
            <person name="Richardson P."/>
        </authorList>
    </citation>
    <scope>NUCLEOTIDE SEQUENCE</scope>
    <source>
        <strain evidence="3">Ellin6076</strain>
    </source>
</reference>
<dbReference type="HOGENOM" id="CLU_1634280_0_0_0"/>
<feature type="compositionally biased region" description="Basic and acidic residues" evidence="2">
    <location>
        <begin position="153"/>
        <end position="162"/>
    </location>
</feature>
<dbReference type="STRING" id="234267.Acid_0344"/>
<evidence type="ECO:0000313" key="3">
    <source>
        <dbReference type="EMBL" id="ABJ81356.1"/>
    </source>
</evidence>